<sequence>MTMLSRIPNKFKHDMTCIELLALIAFNLLLFQPIIEIILPPFSYYDEILAVSSLLSLFFSMAMRKSRFTREMKIALCLLFAIVVIGLFGNFLSGIVSDTFFILVDILACSKFFIIYFALKSILGNTSYFVSYMARESKVLLVLMLACLAINQFVDIGMTYEMRYGLKAFQFVFIHPTHMVTLSLACMAFIYSDASNGWKKYIGIALILMAMSLRSRWVALALVIVLIIIFVRKGSTRAPFVVIGVGSVSAFLVGQAQMSVYYGSASESARGHLMTTALSVFQNFFPLGAGFASFGSGVTKTIYSPLYYQYGLQNVYGLAPNNPSYLTDTFWPVVLAQFGFLGLIIWLLLLIMLVVDFYRLGIASGMLVLSLTMIAAILISTTASGSIFSMQMITLLVAFMTAMKANIDREACERA</sequence>
<feature type="transmembrane region" description="Helical" evidence="1">
    <location>
        <begin position="362"/>
        <end position="381"/>
    </location>
</feature>
<reference evidence="2 3" key="1">
    <citation type="journal article" date="2019" name="Nat. Med.">
        <title>A library of human gut bacterial isolates paired with longitudinal multiomics data enables mechanistic microbiome research.</title>
        <authorList>
            <person name="Poyet M."/>
            <person name="Groussin M."/>
            <person name="Gibbons S.M."/>
            <person name="Avila-Pacheco J."/>
            <person name="Jiang X."/>
            <person name="Kearney S.M."/>
            <person name="Perrotta A.R."/>
            <person name="Berdy B."/>
            <person name="Zhao S."/>
            <person name="Lieberman T.D."/>
            <person name="Swanson P.K."/>
            <person name="Smith M."/>
            <person name="Roesemann S."/>
            <person name="Alexander J.E."/>
            <person name="Rich S.A."/>
            <person name="Livny J."/>
            <person name="Vlamakis H."/>
            <person name="Clish C."/>
            <person name="Bullock K."/>
            <person name="Deik A."/>
            <person name="Scott J."/>
            <person name="Pierce K.A."/>
            <person name="Xavier R.J."/>
            <person name="Alm E.J."/>
        </authorList>
    </citation>
    <scope>NUCLEOTIDE SEQUENCE [LARGE SCALE GENOMIC DNA]</scope>
    <source>
        <strain evidence="2 3">BIOML-A1</strain>
    </source>
</reference>
<evidence type="ECO:0008006" key="4">
    <source>
        <dbReference type="Google" id="ProtNLM"/>
    </source>
</evidence>
<keyword evidence="1" id="KW-0472">Membrane</keyword>
<evidence type="ECO:0000256" key="1">
    <source>
        <dbReference type="SAM" id="Phobius"/>
    </source>
</evidence>
<feature type="transmembrane region" description="Helical" evidence="1">
    <location>
        <begin position="44"/>
        <end position="62"/>
    </location>
</feature>
<protein>
    <recommendedName>
        <fullName evidence="4">O-antigen ligase domain-containing protein</fullName>
    </recommendedName>
</protein>
<feature type="transmembrane region" description="Helical" evidence="1">
    <location>
        <begin position="20"/>
        <end position="38"/>
    </location>
</feature>
<name>A0A7K0IC63_9ACTN</name>
<feature type="transmembrane region" description="Helical" evidence="1">
    <location>
        <begin position="387"/>
        <end position="407"/>
    </location>
</feature>
<feature type="transmembrane region" description="Helical" evidence="1">
    <location>
        <begin position="74"/>
        <end position="93"/>
    </location>
</feature>
<feature type="transmembrane region" description="Helical" evidence="1">
    <location>
        <begin position="99"/>
        <end position="119"/>
    </location>
</feature>
<accession>A0A7K0IC63</accession>
<keyword evidence="1" id="KW-1133">Transmembrane helix</keyword>
<organism evidence="2 3">
    <name type="scientific">Gordonibacter urolithinfaciens</name>
    <dbReference type="NCBI Taxonomy" id="1335613"/>
    <lineage>
        <taxon>Bacteria</taxon>
        <taxon>Bacillati</taxon>
        <taxon>Actinomycetota</taxon>
        <taxon>Coriobacteriia</taxon>
        <taxon>Eggerthellales</taxon>
        <taxon>Eggerthellaceae</taxon>
        <taxon>Gordonibacter</taxon>
    </lineage>
</organism>
<feature type="transmembrane region" description="Helical" evidence="1">
    <location>
        <begin position="172"/>
        <end position="191"/>
    </location>
</feature>
<dbReference type="Proteomes" id="UP000462865">
    <property type="component" value="Unassembled WGS sequence"/>
</dbReference>
<evidence type="ECO:0000313" key="3">
    <source>
        <dbReference type="Proteomes" id="UP000462865"/>
    </source>
</evidence>
<feature type="transmembrane region" description="Helical" evidence="1">
    <location>
        <begin position="203"/>
        <end position="231"/>
    </location>
</feature>
<proteinExistence type="predicted"/>
<dbReference type="EMBL" id="WKZA01000034">
    <property type="protein sequence ID" value="MSA95110.1"/>
    <property type="molecule type" value="Genomic_DNA"/>
</dbReference>
<feature type="transmembrane region" description="Helical" evidence="1">
    <location>
        <begin position="330"/>
        <end position="355"/>
    </location>
</feature>
<feature type="transmembrane region" description="Helical" evidence="1">
    <location>
        <begin position="139"/>
        <end position="160"/>
    </location>
</feature>
<gene>
    <name evidence="2" type="ORF">GKG38_08600</name>
</gene>
<evidence type="ECO:0000313" key="2">
    <source>
        <dbReference type="EMBL" id="MSA95110.1"/>
    </source>
</evidence>
<dbReference type="AlphaFoldDB" id="A0A7K0IC63"/>
<feature type="transmembrane region" description="Helical" evidence="1">
    <location>
        <begin position="237"/>
        <end position="263"/>
    </location>
</feature>
<keyword evidence="1" id="KW-0812">Transmembrane</keyword>
<feature type="transmembrane region" description="Helical" evidence="1">
    <location>
        <begin position="284"/>
        <end position="310"/>
    </location>
</feature>
<comment type="caution">
    <text evidence="2">The sequence shown here is derived from an EMBL/GenBank/DDBJ whole genome shotgun (WGS) entry which is preliminary data.</text>
</comment>